<evidence type="ECO:0000313" key="3">
    <source>
        <dbReference type="Proteomes" id="UP000186817"/>
    </source>
</evidence>
<organism evidence="2 3">
    <name type="scientific">Symbiodinium microadriaticum</name>
    <name type="common">Dinoflagellate</name>
    <name type="synonym">Zooxanthella microadriatica</name>
    <dbReference type="NCBI Taxonomy" id="2951"/>
    <lineage>
        <taxon>Eukaryota</taxon>
        <taxon>Sar</taxon>
        <taxon>Alveolata</taxon>
        <taxon>Dinophyceae</taxon>
        <taxon>Suessiales</taxon>
        <taxon>Symbiodiniaceae</taxon>
        <taxon>Symbiodinium</taxon>
    </lineage>
</organism>
<feature type="region of interest" description="Disordered" evidence="1">
    <location>
        <begin position="1"/>
        <end position="23"/>
    </location>
</feature>
<dbReference type="Proteomes" id="UP000186817">
    <property type="component" value="Unassembled WGS sequence"/>
</dbReference>
<dbReference type="EMBL" id="LSRX01000033">
    <property type="protein sequence ID" value="OLQ13114.1"/>
    <property type="molecule type" value="Genomic_DNA"/>
</dbReference>
<reference evidence="2 3" key="1">
    <citation type="submission" date="2016-02" db="EMBL/GenBank/DDBJ databases">
        <title>Genome analysis of coral dinoflagellate symbionts highlights evolutionary adaptations to a symbiotic lifestyle.</title>
        <authorList>
            <person name="Aranda M."/>
            <person name="Li Y."/>
            <person name="Liew Y.J."/>
            <person name="Baumgarten S."/>
            <person name="Simakov O."/>
            <person name="Wilson M."/>
            <person name="Piel J."/>
            <person name="Ashoor H."/>
            <person name="Bougouffa S."/>
            <person name="Bajic V.B."/>
            <person name="Ryu T."/>
            <person name="Ravasi T."/>
            <person name="Bayer T."/>
            <person name="Micklem G."/>
            <person name="Kim H."/>
            <person name="Bhak J."/>
            <person name="Lajeunesse T.C."/>
            <person name="Voolstra C.R."/>
        </authorList>
    </citation>
    <scope>NUCLEOTIDE SEQUENCE [LARGE SCALE GENOMIC DNA]</scope>
    <source>
        <strain evidence="2 3">CCMP2467</strain>
    </source>
</reference>
<gene>
    <name evidence="2" type="ORF">AK812_SmicGene2962</name>
</gene>
<keyword evidence="3" id="KW-1185">Reference proteome</keyword>
<protein>
    <submittedName>
        <fullName evidence="2">Uncharacterized protein</fullName>
    </submittedName>
</protein>
<evidence type="ECO:0000256" key="1">
    <source>
        <dbReference type="SAM" id="MobiDB-lite"/>
    </source>
</evidence>
<accession>A0A1Q9F052</accession>
<evidence type="ECO:0000313" key="2">
    <source>
        <dbReference type="EMBL" id="OLQ13114.1"/>
    </source>
</evidence>
<comment type="caution">
    <text evidence="2">The sequence shown here is derived from an EMBL/GenBank/DDBJ whole genome shotgun (WGS) entry which is preliminary data.</text>
</comment>
<proteinExistence type="predicted"/>
<name>A0A1Q9F052_SYMMI</name>
<dbReference type="AlphaFoldDB" id="A0A1Q9F052"/>
<sequence length="176" mass="19277">MNIEDSWSCESGMHAQKSPSRGPQLETIEADGCPGCGVWDYAALRACGLPVPCRLRFDAATQAFAIAMAVDLWTMQGLAQSWLRPRFCKTHALSAEIAWAATSVAAASCRHATMLTLFFFVDSPSESICGISLRLEVWQLKLRLLGRRTSDTVDKLRDEVHGVGAGPEKQFSCKRA</sequence>